<feature type="domain" description="CCZ1/INTU/HPS4 third Longin" evidence="4">
    <location>
        <begin position="372"/>
        <end position="471"/>
    </location>
</feature>
<reference evidence="6" key="1">
    <citation type="submission" date="2024-02" db="UniProtKB">
        <authorList>
            <consortium name="WormBaseParasite"/>
        </authorList>
    </citation>
    <scope>IDENTIFICATION</scope>
</reference>
<dbReference type="Pfam" id="PF19032">
    <property type="entry name" value="Intu_longin_2"/>
    <property type="match status" value="1"/>
</dbReference>
<feature type="domain" description="CCZ1/INTU second Longin" evidence="3">
    <location>
        <begin position="230"/>
        <end position="335"/>
    </location>
</feature>
<comment type="similarity">
    <text evidence="1">Belongs to the CCZ1 family.</text>
</comment>
<protein>
    <submittedName>
        <fullName evidence="6">Uncharacterized protein</fullName>
    </submittedName>
</protein>
<evidence type="ECO:0000313" key="5">
    <source>
        <dbReference type="Proteomes" id="UP000887575"/>
    </source>
</evidence>
<dbReference type="GO" id="GO:0035658">
    <property type="term" value="C:Mon1-Ccz1 complex"/>
    <property type="evidence" value="ECO:0007669"/>
    <property type="project" value="InterPro"/>
</dbReference>
<evidence type="ECO:0000313" key="6">
    <source>
        <dbReference type="WBParaSite" id="MBELARI_LOCUS13002"/>
    </source>
</evidence>
<dbReference type="PANTHER" id="PTHR13056:SF0">
    <property type="entry name" value="VACUOLAR FUSION PROTEIN CCZ1 HOMOLOG-RELATED"/>
    <property type="match status" value="1"/>
</dbReference>
<sequence>MLQSPLRYLSSSYGNYTAATTHRGALCLISDLIDYFFVAHPLSGRREGEEHKRVMYFYTQPGTPPDKTRQTEVTGFAEAIVNFMNDFSDKENQNFEGDFPYRDVMTDKTAQVYVQVEHGEFLLGISFDKQASKNFEYTIFMPTLRSVLIEAYKMFKLFFGPMEDFRRADETLFQQRLDYFFGRYFSQLRLFNMPLLNHFIGVDFQPLNGTPFLTIETLLAEVKEDFPAVSKMLFLYQDKLLYYSVSKADLPSLYRYLTENLLPMSLRAELEPNTRVPGGKWLTGPTDLQNDLPITLDCSPPTVFLTAADESYEEHKLLVYRSLNATICLFVNTEVTRLMMRNMDGFLGAELPKLASMIGESISTENSELRVSDFHYIYYNPSSLSLRTSFHQSPLVGGITSKNTPQLPAVPQSVHNIVCETYDRLLEASEDFGECIVKESRDWWIVIKKVNERILVLLLPPTFNIPSLQEAHSRIENHVFISLPKLKTAVYFSVMLTEYGKPLPLPS</sequence>
<evidence type="ECO:0000259" key="2">
    <source>
        <dbReference type="Pfam" id="PF19031"/>
    </source>
</evidence>
<dbReference type="WBParaSite" id="MBELARI_LOCUS13002">
    <property type="protein sequence ID" value="MBELARI_LOCUS13002"/>
    <property type="gene ID" value="MBELARI_LOCUS13002"/>
</dbReference>
<evidence type="ECO:0000259" key="3">
    <source>
        <dbReference type="Pfam" id="PF19032"/>
    </source>
</evidence>
<proteinExistence type="inferred from homology"/>
<dbReference type="Proteomes" id="UP000887575">
    <property type="component" value="Unassembled WGS sequence"/>
</dbReference>
<feature type="domain" description="CCZ1/INTU/HSP4 first Longin" evidence="2">
    <location>
        <begin position="34"/>
        <end position="160"/>
    </location>
</feature>
<evidence type="ECO:0000256" key="1">
    <source>
        <dbReference type="ARBA" id="ARBA00005352"/>
    </source>
</evidence>
<dbReference type="AlphaFoldDB" id="A0AAF3EG89"/>
<name>A0AAF3EG89_9BILA</name>
<dbReference type="InterPro" id="IPR043988">
    <property type="entry name" value="CCZ1/INTU_longin_2"/>
</dbReference>
<dbReference type="GO" id="GO:0016192">
    <property type="term" value="P:vesicle-mediated transport"/>
    <property type="evidence" value="ECO:0007669"/>
    <property type="project" value="InterPro"/>
</dbReference>
<accession>A0AAF3EG89</accession>
<keyword evidence="5" id="KW-1185">Reference proteome</keyword>
<evidence type="ECO:0000259" key="4">
    <source>
        <dbReference type="Pfam" id="PF19033"/>
    </source>
</evidence>
<dbReference type="PANTHER" id="PTHR13056">
    <property type="entry name" value="VACUOLAR FUSION PROTEIN CCZ1 HOMOLOG-RELATED"/>
    <property type="match status" value="1"/>
</dbReference>
<dbReference type="InterPro" id="IPR043987">
    <property type="entry name" value="CCZ1/INTU/HSP4_longin_1"/>
</dbReference>
<organism evidence="5 6">
    <name type="scientific">Mesorhabditis belari</name>
    <dbReference type="NCBI Taxonomy" id="2138241"/>
    <lineage>
        <taxon>Eukaryota</taxon>
        <taxon>Metazoa</taxon>
        <taxon>Ecdysozoa</taxon>
        <taxon>Nematoda</taxon>
        <taxon>Chromadorea</taxon>
        <taxon>Rhabditida</taxon>
        <taxon>Rhabditina</taxon>
        <taxon>Rhabditomorpha</taxon>
        <taxon>Rhabditoidea</taxon>
        <taxon>Rhabditidae</taxon>
        <taxon>Mesorhabditinae</taxon>
        <taxon>Mesorhabditis</taxon>
    </lineage>
</organism>
<dbReference type="InterPro" id="IPR013176">
    <property type="entry name" value="Ccz1"/>
</dbReference>
<dbReference type="InterPro" id="IPR043989">
    <property type="entry name" value="CCZ1/INTU/HSP4_longin_3"/>
</dbReference>
<dbReference type="Pfam" id="PF19033">
    <property type="entry name" value="Intu_longin_3"/>
    <property type="match status" value="1"/>
</dbReference>
<dbReference type="Pfam" id="PF19031">
    <property type="entry name" value="Intu_longin_1"/>
    <property type="match status" value="1"/>
</dbReference>